<evidence type="ECO:0000256" key="5">
    <source>
        <dbReference type="ARBA" id="ARBA00023004"/>
    </source>
</evidence>
<keyword evidence="6 8" id="KW-0503">Monooxygenase</keyword>
<evidence type="ECO:0000313" key="10">
    <source>
        <dbReference type="Proteomes" id="UP000070054"/>
    </source>
</evidence>
<keyword evidence="4 8" id="KW-0560">Oxidoreductase</keyword>
<name>A0A135RS99_9PEZI</name>
<sequence length="521" mass="57787">MTNATDPVAAAGTTFDPQHWPAATAGLVFIVFALLAQSWFKVDPVAHVPVVGQGGKWARRKAYLAGKGPQMYADGYKQFKDSIFRITTSKKKDTICVPPKYLPELKKVPDDVISFTKAIDESMQVKYTQISNDMPIIIHAVRASLTPALPRLNEGISDEVIDSMRLELPQSPAWTEININAKLLRIIAMVSGRVFIGSELCRDERYLDASISYTVDLMTAVHVIAFVPSFLRPLVASWLPTTKKLYKRIADAEAVFRPIVTARKEAAKRDDYREPDDMLQWLLNAQPKFGALSDREMAMAQLGVSFAAIHTTSMTTLNAIYWLAAKPEINSLLRDDIQAALVESGGNFTSGALQNMKKLDSFLKEVMRVNPISAASFTRKVLKNVTLPNGQTIPEGMFIEVPAGGMNNDPEIFPDPEVFDPLRFYKLREAKELATSGTKAAEVVMQAQFVSVGTTHLTFGYGKHACPGRFFAVNEIKMIMANIICNYEIKLPEGVTERYENLAFGASTVPDPKKTIMIRKL</sequence>
<dbReference type="PRINTS" id="PR00385">
    <property type="entry name" value="P450"/>
</dbReference>
<evidence type="ECO:0000256" key="1">
    <source>
        <dbReference type="ARBA" id="ARBA00001971"/>
    </source>
</evidence>
<keyword evidence="10" id="KW-1185">Reference proteome</keyword>
<comment type="caution">
    <text evidence="9">The sequence shown here is derived from an EMBL/GenBank/DDBJ whole genome shotgun (WGS) entry which is preliminary data.</text>
</comment>
<gene>
    <name evidence="9" type="ORF">CNYM01_05266</name>
</gene>
<dbReference type="CDD" id="cd11041">
    <property type="entry name" value="CYP503A1-like"/>
    <property type="match status" value="1"/>
</dbReference>
<organism evidence="9 10">
    <name type="scientific">Colletotrichum nymphaeae SA-01</name>
    <dbReference type="NCBI Taxonomy" id="1460502"/>
    <lineage>
        <taxon>Eukaryota</taxon>
        <taxon>Fungi</taxon>
        <taxon>Dikarya</taxon>
        <taxon>Ascomycota</taxon>
        <taxon>Pezizomycotina</taxon>
        <taxon>Sordariomycetes</taxon>
        <taxon>Hypocreomycetidae</taxon>
        <taxon>Glomerellales</taxon>
        <taxon>Glomerellaceae</taxon>
        <taxon>Colletotrichum</taxon>
        <taxon>Colletotrichum acutatum species complex</taxon>
    </lineage>
</organism>
<dbReference type="Proteomes" id="UP000070054">
    <property type="component" value="Unassembled WGS sequence"/>
</dbReference>
<dbReference type="InterPro" id="IPR017972">
    <property type="entry name" value="Cyt_P450_CS"/>
</dbReference>
<dbReference type="PANTHER" id="PTHR46206:SF7">
    <property type="entry name" value="P450, PUTATIVE (EUROFUNG)-RELATED"/>
    <property type="match status" value="1"/>
</dbReference>
<evidence type="ECO:0000313" key="9">
    <source>
        <dbReference type="EMBL" id="KXH26378.1"/>
    </source>
</evidence>
<dbReference type="OrthoDB" id="1844152at2759"/>
<dbReference type="GO" id="GO:0004497">
    <property type="term" value="F:monooxygenase activity"/>
    <property type="evidence" value="ECO:0007669"/>
    <property type="project" value="UniProtKB-KW"/>
</dbReference>
<reference evidence="9 10" key="1">
    <citation type="submission" date="2014-02" db="EMBL/GenBank/DDBJ databases">
        <title>The genome sequence of Colletotrichum nymphaeae SA-01.</title>
        <authorList>
            <person name="Baroncelli R."/>
            <person name="Thon M.R."/>
        </authorList>
    </citation>
    <scope>NUCLEOTIDE SEQUENCE [LARGE SCALE GENOMIC DNA]</scope>
    <source>
        <strain evidence="9 10">SA-01</strain>
    </source>
</reference>
<evidence type="ECO:0000256" key="3">
    <source>
        <dbReference type="ARBA" id="ARBA00022723"/>
    </source>
</evidence>
<dbReference type="GO" id="GO:0016705">
    <property type="term" value="F:oxidoreductase activity, acting on paired donors, with incorporation or reduction of molecular oxygen"/>
    <property type="evidence" value="ECO:0007669"/>
    <property type="project" value="InterPro"/>
</dbReference>
<dbReference type="GO" id="GO:0005506">
    <property type="term" value="F:iron ion binding"/>
    <property type="evidence" value="ECO:0007669"/>
    <property type="project" value="InterPro"/>
</dbReference>
<keyword evidence="3 7" id="KW-0479">Metal-binding</keyword>
<evidence type="ECO:0000256" key="6">
    <source>
        <dbReference type="ARBA" id="ARBA00023033"/>
    </source>
</evidence>
<protein>
    <submittedName>
        <fullName evidence="9">Cytochrome P450</fullName>
    </submittedName>
</protein>
<keyword evidence="5 7" id="KW-0408">Iron</keyword>
<feature type="binding site" description="axial binding residue" evidence="7">
    <location>
        <position position="466"/>
    </location>
    <ligand>
        <name>heme</name>
        <dbReference type="ChEBI" id="CHEBI:30413"/>
    </ligand>
    <ligandPart>
        <name>Fe</name>
        <dbReference type="ChEBI" id="CHEBI:18248"/>
    </ligandPart>
</feature>
<evidence type="ECO:0000256" key="2">
    <source>
        <dbReference type="ARBA" id="ARBA00010617"/>
    </source>
</evidence>
<accession>A0A135RS99</accession>
<proteinExistence type="inferred from homology"/>
<dbReference type="InterPro" id="IPR001128">
    <property type="entry name" value="Cyt_P450"/>
</dbReference>
<dbReference type="PROSITE" id="PS00086">
    <property type="entry name" value="CYTOCHROME_P450"/>
    <property type="match status" value="1"/>
</dbReference>
<dbReference type="EMBL" id="JEMN01001823">
    <property type="protein sequence ID" value="KXH26378.1"/>
    <property type="molecule type" value="Genomic_DNA"/>
</dbReference>
<dbReference type="GO" id="GO:0020037">
    <property type="term" value="F:heme binding"/>
    <property type="evidence" value="ECO:0007669"/>
    <property type="project" value="InterPro"/>
</dbReference>
<dbReference type="Pfam" id="PF00067">
    <property type="entry name" value="p450"/>
    <property type="match status" value="1"/>
</dbReference>
<evidence type="ECO:0000256" key="7">
    <source>
        <dbReference type="PIRSR" id="PIRSR602403-1"/>
    </source>
</evidence>
<dbReference type="Gene3D" id="1.10.630.10">
    <property type="entry name" value="Cytochrome P450"/>
    <property type="match status" value="1"/>
</dbReference>
<comment type="cofactor">
    <cofactor evidence="1 7">
        <name>heme</name>
        <dbReference type="ChEBI" id="CHEBI:30413"/>
    </cofactor>
</comment>
<dbReference type="AlphaFoldDB" id="A0A135RS99"/>
<evidence type="ECO:0000256" key="8">
    <source>
        <dbReference type="RuleBase" id="RU000461"/>
    </source>
</evidence>
<dbReference type="PRINTS" id="PR00465">
    <property type="entry name" value="EP450IV"/>
</dbReference>
<dbReference type="SUPFAM" id="SSF48264">
    <property type="entry name" value="Cytochrome P450"/>
    <property type="match status" value="1"/>
</dbReference>
<dbReference type="InterPro" id="IPR036396">
    <property type="entry name" value="Cyt_P450_sf"/>
</dbReference>
<evidence type="ECO:0000256" key="4">
    <source>
        <dbReference type="ARBA" id="ARBA00023002"/>
    </source>
</evidence>
<keyword evidence="7 8" id="KW-0349">Heme</keyword>
<dbReference type="PANTHER" id="PTHR46206">
    <property type="entry name" value="CYTOCHROME P450"/>
    <property type="match status" value="1"/>
</dbReference>
<dbReference type="InterPro" id="IPR002403">
    <property type="entry name" value="Cyt_P450_E_grp-IV"/>
</dbReference>
<comment type="similarity">
    <text evidence="2 8">Belongs to the cytochrome P450 family.</text>
</comment>